<reference evidence="1 2" key="1">
    <citation type="journal article" date="2022" name="DNA Res.">
        <title>Chromosomal-level genome assembly of the orchid tree Bauhinia variegata (Leguminosae; Cercidoideae) supports the allotetraploid origin hypothesis of Bauhinia.</title>
        <authorList>
            <person name="Zhong Y."/>
            <person name="Chen Y."/>
            <person name="Zheng D."/>
            <person name="Pang J."/>
            <person name="Liu Y."/>
            <person name="Luo S."/>
            <person name="Meng S."/>
            <person name="Qian L."/>
            <person name="Wei D."/>
            <person name="Dai S."/>
            <person name="Zhou R."/>
        </authorList>
    </citation>
    <scope>NUCLEOTIDE SEQUENCE [LARGE SCALE GENOMIC DNA]</scope>
    <source>
        <strain evidence="1">BV-YZ2020</strain>
    </source>
</reference>
<dbReference type="Proteomes" id="UP000828941">
    <property type="component" value="Chromosome 13"/>
</dbReference>
<comment type="caution">
    <text evidence="1">The sequence shown here is derived from an EMBL/GenBank/DDBJ whole genome shotgun (WGS) entry which is preliminary data.</text>
</comment>
<evidence type="ECO:0000313" key="1">
    <source>
        <dbReference type="EMBL" id="KAI4298229.1"/>
    </source>
</evidence>
<proteinExistence type="predicted"/>
<sequence>MNDKKNGSKETPCGIHGHLKHKHRSPLETPQRMHEVPDQHMNWDSFVSYNIDDRNDQAVPMDIPFEDQKLGKHDSKQTTHARTTPPPTPPPPRVTSWDFLSLFSSMANDNYYDNMKYVCNASANNSDLDLREVERRLRHSNKETSSDEDTELKDDINYETFLPKKLARDQGLSSGTGDEQISLLRTESLGTVACPHRRLLVAERILGKRYKKSGRNSKLIRLWKFMATCHQKQLQVIMKAKSHVHISRPHIRKKSSSRATLRLEKTILNWIVCFSNLVNTQKAFVKYLNEWLQRCIPHQPEEADQDEVIASFSPSRIGAPLIFTLCNDWSQAIDKISESGVSRAIDNFSSSLHLYEMLDRNR</sequence>
<keyword evidence="2" id="KW-1185">Reference proteome</keyword>
<dbReference type="EMBL" id="CM039438">
    <property type="protein sequence ID" value="KAI4298229.1"/>
    <property type="molecule type" value="Genomic_DNA"/>
</dbReference>
<accession>A0ACB9KLT2</accession>
<gene>
    <name evidence="1" type="ORF">L6164_031812</name>
</gene>
<evidence type="ECO:0000313" key="2">
    <source>
        <dbReference type="Proteomes" id="UP000828941"/>
    </source>
</evidence>
<name>A0ACB9KLT2_BAUVA</name>
<organism evidence="1 2">
    <name type="scientific">Bauhinia variegata</name>
    <name type="common">Purple orchid tree</name>
    <name type="synonym">Phanera variegata</name>
    <dbReference type="NCBI Taxonomy" id="167791"/>
    <lineage>
        <taxon>Eukaryota</taxon>
        <taxon>Viridiplantae</taxon>
        <taxon>Streptophyta</taxon>
        <taxon>Embryophyta</taxon>
        <taxon>Tracheophyta</taxon>
        <taxon>Spermatophyta</taxon>
        <taxon>Magnoliopsida</taxon>
        <taxon>eudicotyledons</taxon>
        <taxon>Gunneridae</taxon>
        <taxon>Pentapetalae</taxon>
        <taxon>rosids</taxon>
        <taxon>fabids</taxon>
        <taxon>Fabales</taxon>
        <taxon>Fabaceae</taxon>
        <taxon>Cercidoideae</taxon>
        <taxon>Cercideae</taxon>
        <taxon>Bauhiniinae</taxon>
        <taxon>Bauhinia</taxon>
    </lineage>
</organism>
<protein>
    <submittedName>
        <fullName evidence="1">Uncharacterized protein</fullName>
    </submittedName>
</protein>